<gene>
    <name evidence="2" type="ORF">Cni_G09000</name>
</gene>
<evidence type="ECO:0000313" key="3">
    <source>
        <dbReference type="Proteomes" id="UP001327560"/>
    </source>
</evidence>
<dbReference type="EMBL" id="CP136892">
    <property type="protein sequence ID" value="WOL00287.1"/>
    <property type="molecule type" value="Genomic_DNA"/>
</dbReference>
<dbReference type="GO" id="GO:0005576">
    <property type="term" value="C:extracellular region"/>
    <property type="evidence" value="ECO:0007669"/>
    <property type="project" value="TreeGrafter"/>
</dbReference>
<accession>A0AAQ3K4Y0</accession>
<dbReference type="InterPro" id="IPR017853">
    <property type="entry name" value="GH"/>
</dbReference>
<dbReference type="Proteomes" id="UP001327560">
    <property type="component" value="Chromosome 3"/>
</dbReference>
<dbReference type="InterPro" id="IPR001223">
    <property type="entry name" value="Glyco_hydro18_cat"/>
</dbReference>
<dbReference type="PANTHER" id="PTHR11177">
    <property type="entry name" value="CHITINASE"/>
    <property type="match status" value="1"/>
</dbReference>
<proteinExistence type="predicted"/>
<evidence type="ECO:0000259" key="1">
    <source>
        <dbReference type="PROSITE" id="PS51910"/>
    </source>
</evidence>
<protein>
    <submittedName>
        <fullName evidence="2">Acidic mammalian chitinase-like</fullName>
    </submittedName>
</protein>
<dbReference type="GO" id="GO:0004568">
    <property type="term" value="F:chitinase activity"/>
    <property type="evidence" value="ECO:0007669"/>
    <property type="project" value="TreeGrafter"/>
</dbReference>
<dbReference type="Gene3D" id="3.20.20.80">
    <property type="entry name" value="Glycosidases"/>
    <property type="match status" value="1"/>
</dbReference>
<reference evidence="2 3" key="1">
    <citation type="submission" date="2023-10" db="EMBL/GenBank/DDBJ databases">
        <title>Chromosome-scale genome assembly provides insights into flower coloration mechanisms of Canna indica.</title>
        <authorList>
            <person name="Li C."/>
        </authorList>
    </citation>
    <scope>NUCLEOTIDE SEQUENCE [LARGE SCALE GENOMIC DNA]</scope>
    <source>
        <tissue evidence="2">Flower</tissue>
    </source>
</reference>
<dbReference type="GO" id="GO:0006032">
    <property type="term" value="P:chitin catabolic process"/>
    <property type="evidence" value="ECO:0007669"/>
    <property type="project" value="TreeGrafter"/>
</dbReference>
<dbReference type="GO" id="GO:0005975">
    <property type="term" value="P:carbohydrate metabolic process"/>
    <property type="evidence" value="ECO:0007669"/>
    <property type="project" value="InterPro"/>
</dbReference>
<dbReference type="Pfam" id="PF00704">
    <property type="entry name" value="Glyco_hydro_18"/>
    <property type="match status" value="1"/>
</dbReference>
<organism evidence="2 3">
    <name type="scientific">Canna indica</name>
    <name type="common">Indian-shot</name>
    <dbReference type="NCBI Taxonomy" id="4628"/>
    <lineage>
        <taxon>Eukaryota</taxon>
        <taxon>Viridiplantae</taxon>
        <taxon>Streptophyta</taxon>
        <taxon>Embryophyta</taxon>
        <taxon>Tracheophyta</taxon>
        <taxon>Spermatophyta</taxon>
        <taxon>Magnoliopsida</taxon>
        <taxon>Liliopsida</taxon>
        <taxon>Zingiberales</taxon>
        <taxon>Cannaceae</taxon>
        <taxon>Canna</taxon>
    </lineage>
</organism>
<dbReference type="GO" id="GO:0008061">
    <property type="term" value="F:chitin binding"/>
    <property type="evidence" value="ECO:0007669"/>
    <property type="project" value="TreeGrafter"/>
</dbReference>
<dbReference type="PANTHER" id="PTHR11177:SF317">
    <property type="entry name" value="CHITINASE 12-RELATED"/>
    <property type="match status" value="1"/>
</dbReference>
<feature type="domain" description="GH18" evidence="1">
    <location>
        <begin position="1"/>
        <end position="196"/>
    </location>
</feature>
<dbReference type="SUPFAM" id="SSF51445">
    <property type="entry name" value="(Trans)glycosidases"/>
    <property type="match status" value="1"/>
</dbReference>
<dbReference type="PROSITE" id="PS51910">
    <property type="entry name" value="GH18_2"/>
    <property type="match status" value="1"/>
</dbReference>
<sequence length="196" mass="21908">MDDFGELLLKWNAAAANEEVATDRPRYLITTVVYFALRFFLSRTPQPYPAKQMAVALYWINAMCYDFHGSWDTMATGQHSAMYDPRSNISTSYGLESWIAVGVLAAKVAMGLPLYGRTWRLNDPSQHDVVAVGEGRSAHLREGGGVQPEKQRDGGLLIYVVSLPFHCHILIINSYRMMGKSWRSCFAVIATACSHV</sequence>
<dbReference type="InterPro" id="IPR050314">
    <property type="entry name" value="Glycosyl_Hydrlase_18"/>
</dbReference>
<name>A0AAQ3K4Y0_9LILI</name>
<dbReference type="AlphaFoldDB" id="A0AAQ3K4Y0"/>
<evidence type="ECO:0000313" key="2">
    <source>
        <dbReference type="EMBL" id="WOL00287.1"/>
    </source>
</evidence>
<keyword evidence="3" id="KW-1185">Reference proteome</keyword>